<organism evidence="1 2">
    <name type="scientific">Amycolatopsis heterodermiae</name>
    <dbReference type="NCBI Taxonomy" id="3110235"/>
    <lineage>
        <taxon>Bacteria</taxon>
        <taxon>Bacillati</taxon>
        <taxon>Actinomycetota</taxon>
        <taxon>Actinomycetes</taxon>
        <taxon>Pseudonocardiales</taxon>
        <taxon>Pseudonocardiaceae</taxon>
        <taxon>Amycolatopsis</taxon>
    </lineage>
</organism>
<evidence type="ECO:0000313" key="1">
    <source>
        <dbReference type="EMBL" id="MEA5362497.1"/>
    </source>
</evidence>
<comment type="caution">
    <text evidence="1">The sequence shown here is derived from an EMBL/GenBank/DDBJ whole genome shotgun (WGS) entry which is preliminary data.</text>
</comment>
<keyword evidence="2" id="KW-1185">Reference proteome</keyword>
<sequence>MLDVRRMTARLGRDREAFATRLEVSLGRMRDASGGEVRWTDRALRAAVNTAATKKLNDLSVTPRELRGLLGLDDPSTVE</sequence>
<dbReference type="RefSeq" id="WP_323330005.1">
    <property type="nucleotide sequence ID" value="NZ_JAYFSI010000005.1"/>
</dbReference>
<gene>
    <name evidence="1" type="ORF">VA596_23375</name>
</gene>
<protein>
    <submittedName>
        <fullName evidence="1">Uncharacterized protein</fullName>
    </submittedName>
</protein>
<dbReference type="Proteomes" id="UP001304298">
    <property type="component" value="Unassembled WGS sequence"/>
</dbReference>
<reference evidence="1 2" key="1">
    <citation type="submission" date="2023-12" db="EMBL/GenBank/DDBJ databases">
        <title>Amycolatopsis sp. V23-08.</title>
        <authorList>
            <person name="Somphong A."/>
        </authorList>
    </citation>
    <scope>NUCLEOTIDE SEQUENCE [LARGE SCALE GENOMIC DNA]</scope>
    <source>
        <strain evidence="1 2">V23-08</strain>
    </source>
</reference>
<accession>A0ABU5R8D6</accession>
<proteinExistence type="predicted"/>
<name>A0ABU5R8D6_9PSEU</name>
<dbReference type="EMBL" id="JAYFSI010000005">
    <property type="protein sequence ID" value="MEA5362497.1"/>
    <property type="molecule type" value="Genomic_DNA"/>
</dbReference>
<evidence type="ECO:0000313" key="2">
    <source>
        <dbReference type="Proteomes" id="UP001304298"/>
    </source>
</evidence>